<feature type="compositionally biased region" description="Polar residues" evidence="1">
    <location>
        <begin position="180"/>
        <end position="206"/>
    </location>
</feature>
<protein>
    <submittedName>
        <fullName evidence="2">Uncharacterized protein</fullName>
    </submittedName>
</protein>
<evidence type="ECO:0000313" key="3">
    <source>
        <dbReference type="Proteomes" id="UP000765509"/>
    </source>
</evidence>
<proteinExistence type="predicted"/>
<gene>
    <name evidence="2" type="ORF">O181_039959</name>
</gene>
<keyword evidence="3" id="KW-1185">Reference proteome</keyword>
<evidence type="ECO:0000313" key="2">
    <source>
        <dbReference type="EMBL" id="MBW0500244.1"/>
    </source>
</evidence>
<accession>A0A9Q3HF14</accession>
<feature type="compositionally biased region" description="Low complexity" evidence="1">
    <location>
        <begin position="136"/>
        <end position="148"/>
    </location>
</feature>
<feature type="compositionally biased region" description="Polar residues" evidence="1">
    <location>
        <begin position="126"/>
        <end position="135"/>
    </location>
</feature>
<dbReference type="EMBL" id="AVOT02015719">
    <property type="protein sequence ID" value="MBW0500244.1"/>
    <property type="molecule type" value="Genomic_DNA"/>
</dbReference>
<feature type="compositionally biased region" description="Polar residues" evidence="1">
    <location>
        <begin position="232"/>
        <end position="248"/>
    </location>
</feature>
<feature type="compositionally biased region" description="Polar residues" evidence="1">
    <location>
        <begin position="102"/>
        <end position="111"/>
    </location>
</feature>
<comment type="caution">
    <text evidence="2">The sequence shown here is derived from an EMBL/GenBank/DDBJ whole genome shotgun (WGS) entry which is preliminary data.</text>
</comment>
<dbReference type="Proteomes" id="UP000765509">
    <property type="component" value="Unassembled WGS sequence"/>
</dbReference>
<reference evidence="2" key="1">
    <citation type="submission" date="2021-03" db="EMBL/GenBank/DDBJ databases">
        <title>Draft genome sequence of rust myrtle Austropuccinia psidii MF-1, a brazilian biotype.</title>
        <authorList>
            <person name="Quecine M.C."/>
            <person name="Pachon D.M.R."/>
            <person name="Bonatelli M.L."/>
            <person name="Correr F.H."/>
            <person name="Franceschini L.M."/>
            <person name="Leite T.F."/>
            <person name="Margarido G.R.A."/>
            <person name="Almeida C.A."/>
            <person name="Ferrarezi J.A."/>
            <person name="Labate C.A."/>
        </authorList>
    </citation>
    <scope>NUCLEOTIDE SEQUENCE</scope>
    <source>
        <strain evidence="2">MF-1</strain>
    </source>
</reference>
<dbReference type="AlphaFoldDB" id="A0A9Q3HF14"/>
<feature type="region of interest" description="Disordered" evidence="1">
    <location>
        <begin position="95"/>
        <end position="254"/>
    </location>
</feature>
<name>A0A9Q3HF14_9BASI</name>
<organism evidence="2 3">
    <name type="scientific">Austropuccinia psidii MF-1</name>
    <dbReference type="NCBI Taxonomy" id="1389203"/>
    <lineage>
        <taxon>Eukaryota</taxon>
        <taxon>Fungi</taxon>
        <taxon>Dikarya</taxon>
        <taxon>Basidiomycota</taxon>
        <taxon>Pucciniomycotina</taxon>
        <taxon>Pucciniomycetes</taxon>
        <taxon>Pucciniales</taxon>
        <taxon>Sphaerophragmiaceae</taxon>
        <taxon>Austropuccinia</taxon>
    </lineage>
</organism>
<evidence type="ECO:0000256" key="1">
    <source>
        <dbReference type="SAM" id="MobiDB-lite"/>
    </source>
</evidence>
<feature type="compositionally biased region" description="Basic and acidic residues" evidence="1">
    <location>
        <begin position="222"/>
        <end position="231"/>
    </location>
</feature>
<sequence length="254" mass="28563">MQKKPKRSPKYLKMICIVCFSSFSPYGAIFDWNSNHNLGVQLGGSLPPEAKVVISASSQTSIKRYFISSSSMSNKKAKIYQSVKEKNQEKLECNYDTEKSHPQNQSDSQNLEPGLFQPQNDFEKALSTSNSSPEVNSISQNDQSNIQSFPASTMRKKAKSKIEEPLIQPTSTKHSKEKPNSNFILVDNNPSASKVMQTSNEEPSTSQKKKKLPQSGLFNPIHSDHFEEKNSHYQPLSVSSWENSQVNVETLVRE</sequence>